<dbReference type="InterPro" id="IPR018768">
    <property type="entry name" value="DUF2344"/>
</dbReference>
<proteinExistence type="predicted"/>
<organism evidence="1 2">
    <name type="scientific">Clostridium felsineum</name>
    <dbReference type="NCBI Taxonomy" id="36839"/>
    <lineage>
        <taxon>Bacteria</taxon>
        <taxon>Bacillati</taxon>
        <taxon>Bacillota</taxon>
        <taxon>Clostridia</taxon>
        <taxon>Eubacteriales</taxon>
        <taxon>Clostridiaceae</taxon>
        <taxon>Clostridium</taxon>
    </lineage>
</organism>
<gene>
    <name evidence="1" type="ORF">CROST_018180</name>
</gene>
<keyword evidence="2" id="KW-1185">Reference proteome</keyword>
<sequence length="238" mass="27561">MKVRYLIKYSKGSNIKFVSHLDIMRAIQRTVKRAGLPAEYSKGFNPHMSMSIAQPLSVGIYSEGEYFDLRLKEEVSEDKIKEAFNNAATSDLRAVDVIKIEKEYYDSGKKVESSMAIIEAATYIMKIRYKNIDKLKEEIEKIIKSEDWSILKKTKKSEKIVNIKGMVKKISYKIKENTLEVETLIAAGSRENLSPDLLCEYIKTHTSEVLENVFSDIKRVEMYALKNKKLVELYRYFV</sequence>
<dbReference type="STRING" id="84029.CROST_14880"/>
<dbReference type="Pfam" id="PF10105">
    <property type="entry name" value="DUF2344"/>
    <property type="match status" value="1"/>
</dbReference>
<dbReference type="NCBIfam" id="TIGR03936">
    <property type="entry name" value="sam_1_link_chp"/>
    <property type="match status" value="1"/>
</dbReference>
<dbReference type="KEGG" id="crw:CROST_018180"/>
<accession>A0A1S8MAZ2</accession>
<dbReference type="AlphaFoldDB" id="A0A1S8MAZ2"/>
<reference evidence="1 2" key="1">
    <citation type="submission" date="2022-04" db="EMBL/GenBank/DDBJ databases">
        <title>Genome sequence of C. roseum typestrain.</title>
        <authorList>
            <person name="Poehlein A."/>
            <person name="Schoch T."/>
            <person name="Duerre P."/>
            <person name="Daniel R."/>
        </authorList>
    </citation>
    <scope>NUCLEOTIDE SEQUENCE [LARGE SCALE GENOMIC DNA]</scope>
    <source>
        <strain evidence="1 2">DSM 7320</strain>
    </source>
</reference>
<dbReference type="EMBL" id="CP096983">
    <property type="protein sequence ID" value="URZ11101.1"/>
    <property type="molecule type" value="Genomic_DNA"/>
</dbReference>
<evidence type="ECO:0000313" key="1">
    <source>
        <dbReference type="EMBL" id="URZ11101.1"/>
    </source>
</evidence>
<dbReference type="Proteomes" id="UP000190951">
    <property type="component" value="Chromosome"/>
</dbReference>
<dbReference type="RefSeq" id="WP_077833455.1">
    <property type="nucleotide sequence ID" value="NZ_CP096983.1"/>
</dbReference>
<protein>
    <submittedName>
        <fullName evidence="1">Uncharacterized protein</fullName>
    </submittedName>
</protein>
<evidence type="ECO:0000313" key="2">
    <source>
        <dbReference type="Proteomes" id="UP000190951"/>
    </source>
</evidence>
<name>A0A1S8MAZ2_9CLOT</name>